<feature type="compositionally biased region" description="Low complexity" evidence="1">
    <location>
        <begin position="180"/>
        <end position="191"/>
    </location>
</feature>
<feature type="compositionally biased region" description="Pro residues" evidence="1">
    <location>
        <begin position="232"/>
        <end position="246"/>
    </location>
</feature>
<dbReference type="EMBL" id="BONO01000003">
    <property type="protein sequence ID" value="GIG35247.1"/>
    <property type="molecule type" value="Genomic_DNA"/>
</dbReference>
<reference evidence="4" key="1">
    <citation type="submission" date="2021-01" db="EMBL/GenBank/DDBJ databases">
        <title>Whole genome shotgun sequence of Cellulomonas pakistanensis NBRC 110800.</title>
        <authorList>
            <person name="Komaki H."/>
            <person name="Tamura T."/>
        </authorList>
    </citation>
    <scope>NUCLEOTIDE SEQUENCE</scope>
    <source>
        <strain evidence="4">NBRC 110800</strain>
    </source>
</reference>
<dbReference type="AlphaFoldDB" id="A0A919U5Q4"/>
<name>A0A919U5Q4_9CELL</name>
<feature type="domain" description="General stress protein 17M-like" evidence="3">
    <location>
        <begin position="20"/>
        <end position="91"/>
    </location>
</feature>
<comment type="caution">
    <text evidence="4">The sequence shown here is derived from an EMBL/GenBank/DDBJ whole genome shotgun (WGS) entry which is preliminary data.</text>
</comment>
<evidence type="ECO:0000259" key="3">
    <source>
        <dbReference type="Pfam" id="PF11181"/>
    </source>
</evidence>
<dbReference type="Proteomes" id="UP000642125">
    <property type="component" value="Unassembled WGS sequence"/>
</dbReference>
<feature type="transmembrane region" description="Helical" evidence="2">
    <location>
        <begin position="65"/>
        <end position="90"/>
    </location>
</feature>
<evidence type="ECO:0000256" key="2">
    <source>
        <dbReference type="SAM" id="Phobius"/>
    </source>
</evidence>
<sequence>MSFSGGARIPQTPTLPQGETVASYGTYLEAQKAVDHLSDHEFPVQMVTIVGTDLRMVERVTGRLTYARVAMGGFGSGAWFGVFIGLLFLLSGGSSGILLAAVLFGGAAGLLLAVLVYATSRGKRDFTSQSQIVAAQYAVLCRTERAHDARQMLREVGGVRVGAATPVPPAQPMGARPSDPAAAYPQAAPGQPGQPPVAPGQPGQPGQPPAQPRYGQLAPQPPAEPRYGQLAPQPPATPPAPEPGQPGPEKQD</sequence>
<dbReference type="RefSeq" id="WP_203667303.1">
    <property type="nucleotide sequence ID" value="NZ_BONO01000003.1"/>
</dbReference>
<keyword evidence="5" id="KW-1185">Reference proteome</keyword>
<gene>
    <name evidence="4" type="ORF">Cpa01nite_06280</name>
</gene>
<keyword evidence="2" id="KW-0812">Transmembrane</keyword>
<keyword evidence="2" id="KW-1133">Transmembrane helix</keyword>
<keyword evidence="2" id="KW-0472">Membrane</keyword>
<dbReference type="InterPro" id="IPR025889">
    <property type="entry name" value="GSP17M-like_dom"/>
</dbReference>
<feature type="region of interest" description="Disordered" evidence="1">
    <location>
        <begin position="162"/>
        <end position="252"/>
    </location>
</feature>
<protein>
    <recommendedName>
        <fullName evidence="3">General stress protein 17M-like domain-containing protein</fullName>
    </recommendedName>
</protein>
<evidence type="ECO:0000313" key="5">
    <source>
        <dbReference type="Proteomes" id="UP000642125"/>
    </source>
</evidence>
<accession>A0A919U5Q4</accession>
<proteinExistence type="predicted"/>
<evidence type="ECO:0000256" key="1">
    <source>
        <dbReference type="SAM" id="MobiDB-lite"/>
    </source>
</evidence>
<feature type="transmembrane region" description="Helical" evidence="2">
    <location>
        <begin position="96"/>
        <end position="118"/>
    </location>
</feature>
<organism evidence="4 5">
    <name type="scientific">Cellulomonas pakistanensis</name>
    <dbReference type="NCBI Taxonomy" id="992287"/>
    <lineage>
        <taxon>Bacteria</taxon>
        <taxon>Bacillati</taxon>
        <taxon>Actinomycetota</taxon>
        <taxon>Actinomycetes</taxon>
        <taxon>Micrococcales</taxon>
        <taxon>Cellulomonadaceae</taxon>
        <taxon>Cellulomonas</taxon>
    </lineage>
</organism>
<dbReference type="Pfam" id="PF11181">
    <property type="entry name" value="YflT"/>
    <property type="match status" value="1"/>
</dbReference>
<evidence type="ECO:0000313" key="4">
    <source>
        <dbReference type="EMBL" id="GIG35247.1"/>
    </source>
</evidence>